<sequence>MNEPSVFLVLGVPFSPLSLQRAGYVRAKSVVIYQRDVTKCTDAALVDSKAIFAQRLVEALLHDAGRTNVPVIMHIHLEVNTELMTETSEPKRAQGLLEMLESKRGEEEEEAAEDRCGEISNDSSFFMGPAPLQEPGASTRVVEAEVMFQPSLAAVIDEMSKAAFTVVEVPPNWRGLTFGQLYSFMMRKRNMMPMALLRKTTSQDALDFIDSSVESRRVEDPEEKIEVLYGKVSQMVEDWGFGGF</sequence>
<organism evidence="1 2">
    <name type="scientific">Symbiodinium pilosum</name>
    <name type="common">Dinoflagellate</name>
    <dbReference type="NCBI Taxonomy" id="2952"/>
    <lineage>
        <taxon>Eukaryota</taxon>
        <taxon>Sar</taxon>
        <taxon>Alveolata</taxon>
        <taxon>Dinophyceae</taxon>
        <taxon>Suessiales</taxon>
        <taxon>Symbiodiniaceae</taxon>
        <taxon>Symbiodinium</taxon>
    </lineage>
</organism>
<dbReference type="Proteomes" id="UP000649617">
    <property type="component" value="Unassembled WGS sequence"/>
</dbReference>
<dbReference type="AlphaFoldDB" id="A0A812JVP9"/>
<protein>
    <submittedName>
        <fullName evidence="1">Uncharacterized protein</fullName>
    </submittedName>
</protein>
<keyword evidence="2" id="KW-1185">Reference proteome</keyword>
<evidence type="ECO:0000313" key="2">
    <source>
        <dbReference type="Proteomes" id="UP000649617"/>
    </source>
</evidence>
<dbReference type="EMBL" id="CAJNIZ010002947">
    <property type="protein sequence ID" value="CAE7216784.1"/>
    <property type="molecule type" value="Genomic_DNA"/>
</dbReference>
<gene>
    <name evidence="1" type="ORF">SPIL2461_LOCUS2652</name>
</gene>
<dbReference type="OrthoDB" id="10035564at2759"/>
<accession>A0A812JVP9</accession>
<reference evidence="1" key="1">
    <citation type="submission" date="2021-02" db="EMBL/GenBank/DDBJ databases">
        <authorList>
            <person name="Dougan E. K."/>
            <person name="Rhodes N."/>
            <person name="Thang M."/>
            <person name="Chan C."/>
        </authorList>
    </citation>
    <scope>NUCLEOTIDE SEQUENCE</scope>
</reference>
<name>A0A812JVP9_SYMPI</name>
<comment type="caution">
    <text evidence="1">The sequence shown here is derived from an EMBL/GenBank/DDBJ whole genome shotgun (WGS) entry which is preliminary data.</text>
</comment>
<proteinExistence type="predicted"/>
<evidence type="ECO:0000313" key="1">
    <source>
        <dbReference type="EMBL" id="CAE7216784.1"/>
    </source>
</evidence>